<comment type="caution">
    <text evidence="11">The sequence shown here is derived from an EMBL/GenBank/DDBJ whole genome shotgun (WGS) entry which is preliminary data.</text>
</comment>
<name>A0A642V1Z3_9ASCO</name>
<dbReference type="EMBL" id="SWFS01000304">
    <property type="protein sequence ID" value="KAA8910728.1"/>
    <property type="molecule type" value="Genomic_DNA"/>
</dbReference>
<dbReference type="InterPro" id="IPR002207">
    <property type="entry name" value="Peroxidase_I"/>
</dbReference>
<dbReference type="FunFam" id="1.10.520.10:FF:000005">
    <property type="entry name" value="Cytochrome c peroxidase"/>
    <property type="match status" value="1"/>
</dbReference>
<dbReference type="Gene3D" id="1.10.520.10">
    <property type="match status" value="1"/>
</dbReference>
<dbReference type="InterPro" id="IPR002016">
    <property type="entry name" value="Haem_peroxidase"/>
</dbReference>
<evidence type="ECO:0000256" key="1">
    <source>
        <dbReference type="ARBA" id="ARBA00003917"/>
    </source>
</evidence>
<dbReference type="PRINTS" id="PR00458">
    <property type="entry name" value="PEROXIDASE"/>
</dbReference>
<dbReference type="EC" id="1.11.1.-" evidence="9"/>
<dbReference type="GO" id="GO:0046872">
    <property type="term" value="F:metal ion binding"/>
    <property type="evidence" value="ECO:0007669"/>
    <property type="project" value="UniProtKB-UniRule"/>
</dbReference>
<evidence type="ECO:0000256" key="6">
    <source>
        <dbReference type="ARBA" id="ARBA00023002"/>
    </source>
</evidence>
<evidence type="ECO:0000256" key="8">
    <source>
        <dbReference type="ARBA" id="ARBA00038574"/>
    </source>
</evidence>
<sequence length="283" mass="31835">MGRASAKDYNAVANAILKVLPQEGYDDGSAGPILVRLAWHASGTYDAESDTGGSNGATMRFRLEAEDEANAGLEAARKFLEPVKEQFPWISYADLWTLAGAVSVEALGGPKIDWKPGRVDYTDEQNVPPNGRLPDGSKAQDHVRAIFYRMGFNDQEIVALCGAHNLGRTHYYRSGFDGPWVPNPTQFSNTYFKLLLHEEWHWGKSPAGVDQFYDEDQDMMMLPTDMALIDDPEFRKWVEKYAEDKDLFFDHFAKAYSKLLELGVHRDENGIARVNKIKPQAKL</sequence>
<evidence type="ECO:0000256" key="3">
    <source>
        <dbReference type="ARBA" id="ARBA00022559"/>
    </source>
</evidence>
<dbReference type="Proteomes" id="UP000761534">
    <property type="component" value="Unassembled WGS sequence"/>
</dbReference>
<dbReference type="GO" id="GO:0042744">
    <property type="term" value="P:hydrogen peroxide catabolic process"/>
    <property type="evidence" value="ECO:0007669"/>
    <property type="project" value="TreeGrafter"/>
</dbReference>
<keyword evidence="5" id="KW-0479">Metal-binding</keyword>
<evidence type="ECO:0000313" key="11">
    <source>
        <dbReference type="EMBL" id="KAA8910728.1"/>
    </source>
</evidence>
<comment type="similarity">
    <text evidence="2">Belongs to the peroxidase family. Cytochrome c peroxidase subfamily.</text>
</comment>
<dbReference type="PROSITE" id="PS50873">
    <property type="entry name" value="PEROXIDASE_4"/>
    <property type="match status" value="1"/>
</dbReference>
<dbReference type="FunFam" id="1.10.420.10:FF:000009">
    <property type="entry name" value="Ascorbate peroxidase"/>
    <property type="match status" value="1"/>
</dbReference>
<dbReference type="PROSITE" id="PS00436">
    <property type="entry name" value="PEROXIDASE_2"/>
    <property type="match status" value="1"/>
</dbReference>
<evidence type="ECO:0000256" key="2">
    <source>
        <dbReference type="ARBA" id="ARBA00005997"/>
    </source>
</evidence>
<keyword evidence="12" id="KW-1185">Reference proteome</keyword>
<evidence type="ECO:0000256" key="4">
    <source>
        <dbReference type="ARBA" id="ARBA00022617"/>
    </source>
</evidence>
<dbReference type="GO" id="GO:0000302">
    <property type="term" value="P:response to reactive oxygen species"/>
    <property type="evidence" value="ECO:0007669"/>
    <property type="project" value="TreeGrafter"/>
</dbReference>
<dbReference type="InterPro" id="IPR019794">
    <property type="entry name" value="Peroxidases_AS"/>
</dbReference>
<dbReference type="Gene3D" id="1.10.420.10">
    <property type="entry name" value="Peroxidase, domain 2"/>
    <property type="match status" value="1"/>
</dbReference>
<dbReference type="GO" id="GO:0004601">
    <property type="term" value="F:peroxidase activity"/>
    <property type="evidence" value="ECO:0007669"/>
    <property type="project" value="UniProtKB-KW"/>
</dbReference>
<organism evidence="11 12">
    <name type="scientific">Trichomonascus ciferrii</name>
    <dbReference type="NCBI Taxonomy" id="44093"/>
    <lineage>
        <taxon>Eukaryota</taxon>
        <taxon>Fungi</taxon>
        <taxon>Dikarya</taxon>
        <taxon>Ascomycota</taxon>
        <taxon>Saccharomycotina</taxon>
        <taxon>Dipodascomycetes</taxon>
        <taxon>Dipodascales</taxon>
        <taxon>Trichomonascaceae</taxon>
        <taxon>Trichomonascus</taxon>
        <taxon>Trichomonascus ciferrii complex</taxon>
    </lineage>
</organism>
<reference evidence="11" key="1">
    <citation type="journal article" date="2019" name="G3 (Bethesda)">
        <title>Genome Assemblies of Two Rare Opportunistic Yeast Pathogens: Diutina rugosa (syn. Candida rugosa) and Trichomonascus ciferrii (syn. Candida ciferrii).</title>
        <authorList>
            <person name="Mixao V."/>
            <person name="Saus E."/>
            <person name="Hansen A.P."/>
            <person name="Lass-Florl C."/>
            <person name="Gabaldon T."/>
        </authorList>
    </citation>
    <scope>NUCLEOTIDE SEQUENCE</scope>
    <source>
        <strain evidence="11">CBS 4856</strain>
    </source>
</reference>
<dbReference type="AlphaFoldDB" id="A0A642V1Z3"/>
<dbReference type="PANTHER" id="PTHR31356:SF36">
    <property type="entry name" value="L-ASCORBATE PEROXIDASE 3"/>
    <property type="match status" value="1"/>
</dbReference>
<proteinExistence type="inferred from homology"/>
<keyword evidence="7" id="KW-0408">Iron</keyword>
<keyword evidence="6 9" id="KW-0560">Oxidoreductase</keyword>
<dbReference type="OrthoDB" id="2859658at2759"/>
<feature type="domain" description="Plant heme peroxidase family profile" evidence="10">
    <location>
        <begin position="12"/>
        <end position="283"/>
    </location>
</feature>
<dbReference type="CDD" id="cd00691">
    <property type="entry name" value="ascorbate_peroxidase"/>
    <property type="match status" value="1"/>
</dbReference>
<evidence type="ECO:0000259" key="10">
    <source>
        <dbReference type="PROSITE" id="PS50873"/>
    </source>
</evidence>
<dbReference type="PRINTS" id="PR00459">
    <property type="entry name" value="ASPEROXIDASE"/>
</dbReference>
<accession>A0A642V1Z3</accession>
<evidence type="ECO:0000256" key="9">
    <source>
        <dbReference type="RuleBase" id="RU363051"/>
    </source>
</evidence>
<evidence type="ECO:0000256" key="5">
    <source>
        <dbReference type="ARBA" id="ARBA00022723"/>
    </source>
</evidence>
<dbReference type="Pfam" id="PF00141">
    <property type="entry name" value="peroxidase"/>
    <property type="match status" value="1"/>
</dbReference>
<protein>
    <recommendedName>
        <fullName evidence="9">Peroxidase</fullName>
        <ecNumber evidence="9">1.11.1.-</ecNumber>
    </recommendedName>
</protein>
<keyword evidence="3 9" id="KW-0575">Peroxidase</keyword>
<dbReference type="GO" id="GO:0034599">
    <property type="term" value="P:cellular response to oxidative stress"/>
    <property type="evidence" value="ECO:0007669"/>
    <property type="project" value="InterPro"/>
</dbReference>
<dbReference type="InterPro" id="IPR044831">
    <property type="entry name" value="Ccp1-like"/>
</dbReference>
<evidence type="ECO:0000256" key="7">
    <source>
        <dbReference type="ARBA" id="ARBA00023004"/>
    </source>
</evidence>
<gene>
    <name evidence="11" type="ORF">TRICI_004075</name>
</gene>
<dbReference type="PANTHER" id="PTHR31356">
    <property type="entry name" value="THYLAKOID LUMENAL 29 KDA PROTEIN, CHLOROPLASTIC-RELATED"/>
    <property type="match status" value="1"/>
</dbReference>
<dbReference type="GO" id="GO:0020037">
    <property type="term" value="F:heme binding"/>
    <property type="evidence" value="ECO:0007669"/>
    <property type="project" value="UniProtKB-UniRule"/>
</dbReference>
<dbReference type="InterPro" id="IPR010255">
    <property type="entry name" value="Haem_peroxidase_sf"/>
</dbReference>
<keyword evidence="4" id="KW-0349">Heme</keyword>
<evidence type="ECO:0000313" key="12">
    <source>
        <dbReference type="Proteomes" id="UP000761534"/>
    </source>
</evidence>
<comment type="subunit">
    <text evidence="8">Forms a one-to-one complex with cytochrome c.</text>
</comment>
<dbReference type="SUPFAM" id="SSF48113">
    <property type="entry name" value="Heme-dependent peroxidases"/>
    <property type="match status" value="1"/>
</dbReference>
<dbReference type="VEuPathDB" id="FungiDB:TRICI_004075"/>
<comment type="function">
    <text evidence="1">Destroys radicals which are normally produced within the cells and which are toxic to biological systems.</text>
</comment>